<organism evidence="1 2">
    <name type="scientific">Klebsiella phage N1M2</name>
    <dbReference type="NCBI Taxonomy" id="2664939"/>
    <lineage>
        <taxon>Viruses</taxon>
        <taxon>Duplodnaviria</taxon>
        <taxon>Heunggongvirae</taxon>
        <taxon>Uroviricota</taxon>
        <taxon>Caudoviricetes</taxon>
        <taxon>Chimalliviridae</taxon>
        <taxon>Nimduovirus</taxon>
        <taxon>Nimduovirus N1M2</taxon>
    </lineage>
</organism>
<dbReference type="Proteomes" id="UP000464669">
    <property type="component" value="Segment"/>
</dbReference>
<keyword evidence="2" id="KW-1185">Reference proteome</keyword>
<evidence type="ECO:0000313" key="2">
    <source>
        <dbReference type="Proteomes" id="UP000464669"/>
    </source>
</evidence>
<accession>A0A6B7ZEG3</accession>
<evidence type="ECO:0000313" key="1">
    <source>
        <dbReference type="EMBL" id="QGH71877.1"/>
    </source>
</evidence>
<proteinExistence type="predicted"/>
<sequence>MTLINKAFAQQAKEEIIKHLRTQLEGKANSNTFNLKDSGITVTIRTTANPHTKLTKFEVYVFDRMVGSGEVKFDKKIQLEKSFVETLPDFIMTHLLGYIIDDSGTAEAIDNMLRGITSGTEVEHPFGMSIKFHSDDDHQVLMITKGKDVLYALEEAVNLNEGIGTDLFTPVEQLKYRINKVLAHYTIREDFGVEYDFGTGAQF</sequence>
<dbReference type="EMBL" id="MN642089">
    <property type="protein sequence ID" value="QGH71877.1"/>
    <property type="molecule type" value="Genomic_DNA"/>
</dbReference>
<reference evidence="1 2" key="1">
    <citation type="submission" date="2019-11" db="EMBL/GenBank/DDBJ databases">
        <authorList>
            <person name="Lewis R."/>
            <person name="Clooney A.G."/>
            <person name="Stockdale S.R."/>
            <person name="Buttimer C."/>
            <person name="Draper L.A."/>
            <person name="Ross R.P."/>
            <person name="Hill C."/>
        </authorList>
    </citation>
    <scope>NUCLEOTIDE SEQUENCE [LARGE SCALE GENOMIC DNA]</scope>
</reference>
<name>A0A6B7ZEG3_9CAUD</name>
<gene>
    <name evidence="1" type="ORF">N1M2_14</name>
</gene>
<protein>
    <submittedName>
        <fullName evidence="1">Uncharacterized protein</fullName>
    </submittedName>
</protein>